<dbReference type="InterPro" id="IPR002347">
    <property type="entry name" value="SDR_fam"/>
</dbReference>
<dbReference type="AlphaFoldDB" id="A0A6A6FUY8"/>
<dbReference type="PROSITE" id="PS00061">
    <property type="entry name" value="ADH_SHORT"/>
    <property type="match status" value="1"/>
</dbReference>
<organism evidence="5 6">
    <name type="scientific">Cercospora zeae-maydis SCOH1-5</name>
    <dbReference type="NCBI Taxonomy" id="717836"/>
    <lineage>
        <taxon>Eukaryota</taxon>
        <taxon>Fungi</taxon>
        <taxon>Dikarya</taxon>
        <taxon>Ascomycota</taxon>
        <taxon>Pezizomycotina</taxon>
        <taxon>Dothideomycetes</taxon>
        <taxon>Dothideomycetidae</taxon>
        <taxon>Mycosphaerellales</taxon>
        <taxon>Mycosphaerellaceae</taxon>
        <taxon>Cercospora</taxon>
    </lineage>
</organism>
<accession>A0A6A6FUY8</accession>
<reference evidence="5" key="1">
    <citation type="journal article" date="2020" name="Stud. Mycol.">
        <title>101 Dothideomycetes genomes: a test case for predicting lifestyles and emergence of pathogens.</title>
        <authorList>
            <person name="Haridas S."/>
            <person name="Albert R."/>
            <person name="Binder M."/>
            <person name="Bloem J."/>
            <person name="Labutti K."/>
            <person name="Salamov A."/>
            <person name="Andreopoulos B."/>
            <person name="Baker S."/>
            <person name="Barry K."/>
            <person name="Bills G."/>
            <person name="Bluhm B."/>
            <person name="Cannon C."/>
            <person name="Castanera R."/>
            <person name="Culley D."/>
            <person name="Daum C."/>
            <person name="Ezra D."/>
            <person name="Gonzalez J."/>
            <person name="Henrissat B."/>
            <person name="Kuo A."/>
            <person name="Liang C."/>
            <person name="Lipzen A."/>
            <person name="Lutzoni F."/>
            <person name="Magnuson J."/>
            <person name="Mondo S."/>
            <person name="Nolan M."/>
            <person name="Ohm R."/>
            <person name="Pangilinan J."/>
            <person name="Park H.-J."/>
            <person name="Ramirez L."/>
            <person name="Alfaro M."/>
            <person name="Sun H."/>
            <person name="Tritt A."/>
            <person name="Yoshinaga Y."/>
            <person name="Zwiers L.-H."/>
            <person name="Turgeon B."/>
            <person name="Goodwin S."/>
            <person name="Spatafora J."/>
            <person name="Crous P."/>
            <person name="Grigoriev I."/>
        </authorList>
    </citation>
    <scope>NUCLEOTIDE SEQUENCE</scope>
    <source>
        <strain evidence="5">SCOH1-5</strain>
    </source>
</reference>
<comment type="similarity">
    <text evidence="1">Belongs to the short-chain dehydrogenases/reductases (SDR) family.</text>
</comment>
<dbReference type="Gene3D" id="3.40.50.720">
    <property type="entry name" value="NAD(P)-binding Rossmann-like Domain"/>
    <property type="match status" value="1"/>
</dbReference>
<proteinExistence type="inferred from homology"/>
<evidence type="ECO:0000256" key="1">
    <source>
        <dbReference type="ARBA" id="ARBA00006484"/>
    </source>
</evidence>
<gene>
    <name evidence="5" type="ORF">CERZMDRAFT_33069</name>
</gene>
<dbReference type="PANTHER" id="PTHR48107">
    <property type="entry name" value="NADPH-DEPENDENT ALDEHYDE REDUCTASE-LIKE PROTEIN, CHLOROPLASTIC-RELATED"/>
    <property type="match status" value="1"/>
</dbReference>
<protein>
    <submittedName>
        <fullName evidence="5">Uncharacterized protein</fullName>
    </submittedName>
</protein>
<evidence type="ECO:0000256" key="3">
    <source>
        <dbReference type="ARBA" id="ARBA00023002"/>
    </source>
</evidence>
<dbReference type="Pfam" id="PF13561">
    <property type="entry name" value="adh_short_C2"/>
    <property type="match status" value="1"/>
</dbReference>
<dbReference type="PANTHER" id="PTHR48107:SF7">
    <property type="entry name" value="RE15974P"/>
    <property type="match status" value="1"/>
</dbReference>
<evidence type="ECO:0000256" key="2">
    <source>
        <dbReference type="ARBA" id="ARBA00022857"/>
    </source>
</evidence>
<keyword evidence="3" id="KW-0560">Oxidoreductase</keyword>
<dbReference type="GO" id="GO:0016614">
    <property type="term" value="F:oxidoreductase activity, acting on CH-OH group of donors"/>
    <property type="evidence" value="ECO:0007669"/>
    <property type="project" value="UniProtKB-ARBA"/>
</dbReference>
<keyword evidence="2" id="KW-0521">NADP</keyword>
<dbReference type="InterPro" id="IPR036291">
    <property type="entry name" value="NAD(P)-bd_dom_sf"/>
</dbReference>
<evidence type="ECO:0000313" key="6">
    <source>
        <dbReference type="Proteomes" id="UP000799539"/>
    </source>
</evidence>
<dbReference type="FunFam" id="3.40.50.720:FF:000084">
    <property type="entry name" value="Short-chain dehydrogenase reductase"/>
    <property type="match status" value="1"/>
</dbReference>
<dbReference type="SUPFAM" id="SSF51735">
    <property type="entry name" value="NAD(P)-binding Rossmann-fold domains"/>
    <property type="match status" value="1"/>
</dbReference>
<keyword evidence="6" id="KW-1185">Reference proteome</keyword>
<dbReference type="Proteomes" id="UP000799539">
    <property type="component" value="Unassembled WGS sequence"/>
</dbReference>
<dbReference type="OrthoDB" id="47007at2759"/>
<dbReference type="NCBIfam" id="NF005400">
    <property type="entry name" value="PRK06947.1"/>
    <property type="match status" value="1"/>
</dbReference>
<sequence length="250" mass="25872">MESPITVLVTGGSRGIGRATAILAGKRGWNVGVNYKENAQAAEMAAHAVESAGGKAIIVKGSVENEQDVVRMFDEVEAHFGAINAVVVNAGITQPAMTLADMDLSRLRHMFEVNVLGAYLCAREAARRMPTNVGGIGGNIVFVSSAAAKLGGPNEYVDYAGSKGAIDTLTVGLAKELGPQGVRVNGVRPGLINTEIHSTSGDPDRAERLGKSTPLGRAGEAEEVAEAIVWLLSSASSYVTGTVLDVTGGR</sequence>
<dbReference type="EMBL" id="ML992663">
    <property type="protein sequence ID" value="KAF2217325.1"/>
    <property type="molecule type" value="Genomic_DNA"/>
</dbReference>
<evidence type="ECO:0000313" key="5">
    <source>
        <dbReference type="EMBL" id="KAF2217325.1"/>
    </source>
</evidence>
<dbReference type="InterPro" id="IPR020904">
    <property type="entry name" value="Sc_DH/Rdtase_CS"/>
</dbReference>
<dbReference type="PRINTS" id="PR00081">
    <property type="entry name" value="GDHRDH"/>
</dbReference>
<dbReference type="PRINTS" id="PR00080">
    <property type="entry name" value="SDRFAMILY"/>
</dbReference>
<evidence type="ECO:0000256" key="4">
    <source>
        <dbReference type="SAM" id="MobiDB-lite"/>
    </source>
</evidence>
<name>A0A6A6FUY8_9PEZI</name>
<feature type="region of interest" description="Disordered" evidence="4">
    <location>
        <begin position="195"/>
        <end position="217"/>
    </location>
</feature>